<evidence type="ECO:0000313" key="4">
    <source>
        <dbReference type="Proteomes" id="UP001291623"/>
    </source>
</evidence>
<gene>
    <name evidence="3" type="ORF">RND71_035394</name>
</gene>
<name>A0AAE1UUF4_9SOLA</name>
<dbReference type="Proteomes" id="UP001291623">
    <property type="component" value="Unassembled WGS sequence"/>
</dbReference>
<dbReference type="PANTHER" id="PTHR31852">
    <property type="entry name" value="LATE EMBRYOGENESIS ABUNDANT (LEA) HYDROXYPROLINE-RICH GLYCOPROTEIN FAMILY"/>
    <property type="match status" value="1"/>
</dbReference>
<dbReference type="InterPro" id="IPR055301">
    <property type="entry name" value="Lea14-like_2"/>
</dbReference>
<feature type="region of interest" description="Disordered" evidence="1">
    <location>
        <begin position="174"/>
        <end position="196"/>
    </location>
</feature>
<keyword evidence="2" id="KW-1133">Transmembrane helix</keyword>
<accession>A0AAE1UUF4</accession>
<organism evidence="3 4">
    <name type="scientific">Anisodus tanguticus</name>
    <dbReference type="NCBI Taxonomy" id="243964"/>
    <lineage>
        <taxon>Eukaryota</taxon>
        <taxon>Viridiplantae</taxon>
        <taxon>Streptophyta</taxon>
        <taxon>Embryophyta</taxon>
        <taxon>Tracheophyta</taxon>
        <taxon>Spermatophyta</taxon>
        <taxon>Magnoliopsida</taxon>
        <taxon>eudicotyledons</taxon>
        <taxon>Gunneridae</taxon>
        <taxon>Pentapetalae</taxon>
        <taxon>asterids</taxon>
        <taxon>lamiids</taxon>
        <taxon>Solanales</taxon>
        <taxon>Solanaceae</taxon>
        <taxon>Solanoideae</taxon>
        <taxon>Hyoscyameae</taxon>
        <taxon>Anisodus</taxon>
    </lineage>
</organism>
<reference evidence="3" key="1">
    <citation type="submission" date="2023-12" db="EMBL/GenBank/DDBJ databases">
        <title>Genome assembly of Anisodus tanguticus.</title>
        <authorList>
            <person name="Wang Y.-J."/>
        </authorList>
    </citation>
    <scope>NUCLEOTIDE SEQUENCE</scope>
    <source>
        <strain evidence="3">KB-2021</strain>
        <tissue evidence="3">Leaf</tissue>
    </source>
</reference>
<evidence type="ECO:0008006" key="5">
    <source>
        <dbReference type="Google" id="ProtNLM"/>
    </source>
</evidence>
<evidence type="ECO:0000313" key="3">
    <source>
        <dbReference type="EMBL" id="KAK4345218.1"/>
    </source>
</evidence>
<keyword evidence="2" id="KW-0812">Transmembrane</keyword>
<dbReference type="AlphaFoldDB" id="A0AAE1UUF4"/>
<proteinExistence type="predicted"/>
<keyword evidence="2" id="KW-0472">Membrane</keyword>
<evidence type="ECO:0000256" key="1">
    <source>
        <dbReference type="SAM" id="MobiDB-lite"/>
    </source>
</evidence>
<comment type="caution">
    <text evidence="3">The sequence shown here is derived from an EMBL/GenBank/DDBJ whole genome shotgun (WGS) entry which is preliminary data.</text>
</comment>
<evidence type="ECO:0000256" key="2">
    <source>
        <dbReference type="SAM" id="Phobius"/>
    </source>
</evidence>
<feature type="transmembrane region" description="Helical" evidence="2">
    <location>
        <begin position="16"/>
        <end position="39"/>
    </location>
</feature>
<protein>
    <recommendedName>
        <fullName evidence="5">Late embryogenesis abundant protein LEA-2 subgroup domain-containing protein</fullName>
    </recommendedName>
</protein>
<keyword evidence="4" id="KW-1185">Reference proteome</keyword>
<dbReference type="EMBL" id="JAVYJV010000019">
    <property type="protein sequence ID" value="KAK4345218.1"/>
    <property type="molecule type" value="Genomic_DNA"/>
</dbReference>
<sequence>MYDPYRSKPIRGRTNFTLCICATVFRIFIIAAIVVAYFFPFKPKSLKFTVEAVQLAIFSVTNDTVNFTFFPYVSVTNPNWDEFTHYDNSLQLNYSGEMMGLVFILAGKIDSGSPQHMSANFNVQSYPLQAKLKSDVSVEVIPIAAAANGGYGGVGVGPTMEVETRIIQVSSDKDANAALKKEKNEKYGKVNTDRKH</sequence>